<dbReference type="InterPro" id="IPR016035">
    <property type="entry name" value="Acyl_Trfase/lysoPLipase"/>
</dbReference>
<dbReference type="InterPro" id="IPR049490">
    <property type="entry name" value="C883_1060-like_KR_N"/>
</dbReference>
<dbReference type="InterPro" id="IPR036736">
    <property type="entry name" value="ACP-like_sf"/>
</dbReference>
<dbReference type="FunFam" id="3.40.50.980:FF:000001">
    <property type="entry name" value="Non-ribosomal peptide synthetase"/>
    <property type="match status" value="1"/>
</dbReference>
<dbReference type="InterPro" id="IPR050091">
    <property type="entry name" value="PKS_NRPS_Biosynth_Enz"/>
</dbReference>
<dbReference type="Pfam" id="PF00698">
    <property type="entry name" value="Acyl_transf_1"/>
    <property type="match status" value="1"/>
</dbReference>
<dbReference type="InterPro" id="IPR009081">
    <property type="entry name" value="PP-bd_ACP"/>
</dbReference>
<dbReference type="Pfam" id="PF02801">
    <property type="entry name" value="Ketoacyl-synt_C"/>
    <property type="match status" value="1"/>
</dbReference>
<keyword evidence="4" id="KW-0596">Phosphopantetheine</keyword>
<dbReference type="Pfam" id="PF22621">
    <property type="entry name" value="CurL-like_PKS_C"/>
    <property type="match status" value="1"/>
</dbReference>
<dbReference type="Gene3D" id="1.10.1200.10">
    <property type="entry name" value="ACP-like"/>
    <property type="match status" value="1"/>
</dbReference>
<dbReference type="InterPro" id="IPR001031">
    <property type="entry name" value="Thioesterase"/>
</dbReference>
<feature type="domain" description="Carrier" evidence="7">
    <location>
        <begin position="523"/>
        <end position="598"/>
    </location>
</feature>
<evidence type="ECO:0000256" key="6">
    <source>
        <dbReference type="ARBA" id="ARBA00022679"/>
    </source>
</evidence>
<dbReference type="InterPro" id="IPR036291">
    <property type="entry name" value="NAD(P)-bd_dom_sf"/>
</dbReference>
<dbReference type="SUPFAM" id="SSF53474">
    <property type="entry name" value="alpha/beta-Hydrolases"/>
    <property type="match status" value="1"/>
</dbReference>
<dbReference type="SUPFAM" id="SSF56801">
    <property type="entry name" value="Acetyl-CoA synthetase-like"/>
    <property type="match status" value="1"/>
</dbReference>
<dbReference type="Gene3D" id="3.40.366.10">
    <property type="entry name" value="Malonyl-Coenzyme A Acyl Carrier Protein, domain 2"/>
    <property type="match status" value="1"/>
</dbReference>
<dbReference type="UniPathway" id="UPA00094"/>
<reference evidence="9 10" key="1">
    <citation type="submission" date="2015-11" db="EMBL/GenBank/DDBJ databases">
        <title>Genomic analysis of 38 Legionella species identifies large and diverse effector repertoires.</title>
        <authorList>
            <person name="Burstein D."/>
            <person name="Amaro F."/>
            <person name="Zusman T."/>
            <person name="Lifshitz Z."/>
            <person name="Cohen O."/>
            <person name="Gilbert J.A."/>
            <person name="Pupko T."/>
            <person name="Shuman H.A."/>
            <person name="Segal G."/>
        </authorList>
    </citation>
    <scope>NUCLEOTIDE SEQUENCE [LARGE SCALE GENOMIC DNA]</scope>
    <source>
        <strain evidence="9 10">ATCC 49506</strain>
    </source>
</reference>
<dbReference type="SMART" id="SM00822">
    <property type="entry name" value="PKS_KR"/>
    <property type="match status" value="1"/>
</dbReference>
<dbReference type="InterPro" id="IPR006162">
    <property type="entry name" value="Ppantetheine_attach_site"/>
</dbReference>
<dbReference type="SUPFAM" id="SSF53901">
    <property type="entry name" value="Thiolase-like"/>
    <property type="match status" value="1"/>
</dbReference>
<dbReference type="InterPro" id="IPR010071">
    <property type="entry name" value="AA_adenyl_dom"/>
</dbReference>
<dbReference type="InterPro" id="IPR018201">
    <property type="entry name" value="Ketoacyl_synth_AS"/>
</dbReference>
<dbReference type="PROSITE" id="PS50075">
    <property type="entry name" value="CARRIER"/>
    <property type="match status" value="2"/>
</dbReference>
<dbReference type="InterPro" id="IPR020845">
    <property type="entry name" value="AMP-binding_CS"/>
</dbReference>
<dbReference type="Pfam" id="PF00975">
    <property type="entry name" value="Thioesterase"/>
    <property type="match status" value="1"/>
</dbReference>
<dbReference type="InterPro" id="IPR045851">
    <property type="entry name" value="AMP-bd_C_sf"/>
</dbReference>
<keyword evidence="5" id="KW-0597">Phosphoprotein</keyword>
<dbReference type="InterPro" id="IPR013968">
    <property type="entry name" value="PKS_KR"/>
</dbReference>
<dbReference type="PANTHER" id="PTHR43775">
    <property type="entry name" value="FATTY ACID SYNTHASE"/>
    <property type="match status" value="1"/>
</dbReference>
<dbReference type="NCBIfam" id="TIGR01733">
    <property type="entry name" value="AA-adenyl-dom"/>
    <property type="match status" value="1"/>
</dbReference>
<dbReference type="GO" id="GO:0004315">
    <property type="term" value="F:3-oxoacyl-[acyl-carrier-protein] synthase activity"/>
    <property type="evidence" value="ECO:0007669"/>
    <property type="project" value="InterPro"/>
</dbReference>
<dbReference type="InterPro" id="IPR016036">
    <property type="entry name" value="Malonyl_transacylase_ACP-bd"/>
</dbReference>
<comment type="similarity">
    <text evidence="3">Belongs to the short-chain dehydrogenases/reductases (SDR) family.</text>
</comment>
<dbReference type="SMART" id="SM00823">
    <property type="entry name" value="PKS_PP"/>
    <property type="match status" value="2"/>
</dbReference>
<dbReference type="FunFam" id="1.10.1200.10:FF:000005">
    <property type="entry name" value="Nonribosomal peptide synthetase 1"/>
    <property type="match status" value="1"/>
</dbReference>
<comment type="pathway">
    <text evidence="2">Lipid metabolism; fatty acid biosynthesis.</text>
</comment>
<dbReference type="InterPro" id="IPR025110">
    <property type="entry name" value="AMP-bd_C"/>
</dbReference>
<dbReference type="Gene3D" id="3.30.300.30">
    <property type="match status" value="1"/>
</dbReference>
<dbReference type="PATRIC" id="fig|45070.6.peg.628"/>
<dbReference type="SMART" id="SM00827">
    <property type="entry name" value="PKS_AT"/>
    <property type="match status" value="1"/>
</dbReference>
<dbReference type="Pfam" id="PF13193">
    <property type="entry name" value="AMP-binding_C"/>
    <property type="match status" value="1"/>
</dbReference>
<dbReference type="InterPro" id="IPR057326">
    <property type="entry name" value="KR_dom"/>
</dbReference>
<dbReference type="InterPro" id="IPR016039">
    <property type="entry name" value="Thiolase-like"/>
</dbReference>
<dbReference type="Gene3D" id="3.40.50.1820">
    <property type="entry name" value="alpha/beta hydrolase"/>
    <property type="match status" value="1"/>
</dbReference>
<dbReference type="PROSITE" id="PS00606">
    <property type="entry name" value="KS3_1"/>
    <property type="match status" value="1"/>
</dbReference>
<dbReference type="SUPFAM" id="SSF51735">
    <property type="entry name" value="NAD(P)-binding Rossmann-fold domains"/>
    <property type="match status" value="2"/>
</dbReference>
<dbReference type="Gene3D" id="3.40.50.720">
    <property type="entry name" value="NAD(P)-binding Rossmann-like Domain"/>
    <property type="match status" value="1"/>
</dbReference>
<dbReference type="OrthoDB" id="9778690at2"/>
<dbReference type="InterPro" id="IPR001227">
    <property type="entry name" value="Ac_transferase_dom_sf"/>
</dbReference>
<evidence type="ECO:0000256" key="2">
    <source>
        <dbReference type="ARBA" id="ARBA00005194"/>
    </source>
</evidence>
<dbReference type="InterPro" id="IPR014043">
    <property type="entry name" value="Acyl_transferase_dom"/>
</dbReference>
<evidence type="ECO:0000313" key="9">
    <source>
        <dbReference type="EMBL" id="KTD38337.1"/>
    </source>
</evidence>
<sequence>MTKTRVDFNQTVIELFELQVKQTPELPAVQDEEYEYSYMQLNEKANQFAHWLIKKNIQKNDCVAILLEPSVDFILCLLAIIKVGATYVPLDTKAPQTRLESIISDFIPKLVITDDSYKNLLVNTSSKTLIKNIHLESVSTPSANLALSIDANDPIYLMYTSGSTGKPKGILIPHNAVVNLAKTDNYADFKEGIVVGQFSNLAFDACTFEIWGTLLNGGLLSIIPLSVRTDHNQLKKYLHKHQIHCLFLPTSYFHQLIKSYPKTLNSVEVIVFGGEQVNLNLLKNYLHYRKEHHNPVVLINGYGPTEATTFTCKHRMTEQSQLEDEVLMSIGTPIRNVKTYVLDENGKQTSEGELYISGINLAINYLSTQTNEKTYFADNPFEDCEPYSRIYKTGDRVKLLPSGQLLCLGRLDDQVKIGGFRIHLNEIENELMRHEAISLATVTVDLGGASHKLLTAYIVLSSTKTKISATTIRDFLKVHLPDYMLPNRYFVVDELPLTLIGKVDKAKLIQIPHTELFYHIDTSSESRIEKSIKKTWEHLLNIPHIDVHRNLFECGANSILMLEACSLINKELHTDLEISQLFAHPTIDRLSRFIEGDTDEEPHFRKKSATTCADIAIIGMSCRFPEANSIDEFWENLCQGKVCYGPFSEEQLGDRKFKLQNNDFVPVRGILSDIESFDAHFFGFNPVDASITDPQQRLFLECAWEALEQAAVVPSVPDLKISVFAGMADSTYLHENLLKNRWIQQETDRLQQRIATSIGMLSTQTSYRLNLKGNSLNINTACSTGLVTVAQACQDLMMGTSDVAIAGAVSIVVPQYDGYLFKQGSIESSDGHCRPFEARANGTVFSNGVGVVVLKRLEDAQKDNNTIYAIIKGAGVNNDGADKLGYSAPSVSGQIDCIRNALEQSKVNAKDIGYVEAHGTATSLGDAIEMEALFASFGESADRKQYCALGSVKGNIGHTDIAAGMASFIKTALCLYHQKIPPMPNFETQNPHIHFENSPFFINTALKDWPESPVHRYAGVSAFGVGGTNAHLILAEHKPKASKPKKDNDHLIILSAKTKEALHQAQNQLIQYIETNDERPSSFNLADLAYTLQTGREGFRWRGVCVAKNKEQLKTNLLNTNINYFDPEIHPSLIFMFPGQGMQYHKMAAALMKIPFFSSWVKRGVRLAKSYLDLDLLELINNADDERLHQTQYAQPALFLIEYALAQLFIHLNLTPHALIGHSIGEYVAATLAGIFSFEDAIALVCQRGFLMASVTPGEMLAIESSLEKILPYLNQTELALHNSLNQVVVSGQSKAIEQLKQSLTQAGIVFHPLKVSHAFHSQSMEAIEQPFKQLFANLALSSPQIPMISNVTGTWISADEAIDPDYWYRHLRHTVQFSKGIETLLQDSHPLFIEIGPGHSLNSFLKPIAHHHHKPVLSTASLPDRQGPNEALPTFLSALGLLWQHGFSIDWQAYYEHHTPRLIPLPTYPFQRQNYWIEPDLKTAYVNEEQVKRYKPSWFQEPAYLKPIPLLSATLSAHTWVIFSDDSALSHHLINLLEQNKAEPIVVRLGKKNRQDKERHFYINPQIRNDYQDLFKKLKGNLKNPIFLHLYSYSNRTNNFPSQKSLDQQLKRSFYSVLYLFQGFLAELGNKMPLQLGVITSGTKRVIGTEQIHPINATLNSACRVMMQEQPQFKAKLFDLNPLEKPQTNSNLLKTLINTCLNEPWDENNLLAFFRNGYRWYLQFTPVLPQKEPTQRLKNKGIYVVTGGLGGIALSLCEAILKEVSHPTLILMSRRKLASQNDWKSILQNPNHEDYETVKALHQFQQLGATVVVEQVDISQFKQVQHCIKRSLAHFGAIDGVIHTAGVSIPELAELTKEEFSQAVFKPKIEGTYHLLRALQSVCLDFIVFTSSLAALLGGYRQLNYASANATLDALTDTLLLPHCAWMATINWNTWRDVGIAARAASHGEAHFIGQGDDISPEEGQALFLSILKGNDQQVAISKRDIQHLTVNPPTLPAAPSFAIKVNRQSMKIATTYHPPATAIESELALLWQNALGIETIGTNDNFFSLGGHSLKAVYLIDKINQTLNCNLPATQLYQDPTIKQLAATIETKKEPFPAHEPILLKRVTEKSPYLFLCHPISGLIHCFNDLVLQSKLPLSIYGIQDPGITTPLPDFPHFLDLVEDHFNLIKKKQPKGPYYLVGYSFGGAILFEVANKLLKKGETISLLALIDSWAINSPLLQEEKSFKKYLKDTSQLPQKIIDLAWQREQILLNHQFQVLNQEILLFKASQLLPAYQAIDHPSNGWSYYNKGKILCHAINSDHDNMLNHEHCKNILQSITDYLQKTDRIASETFKKCTE</sequence>
<dbReference type="Gene3D" id="3.40.50.980">
    <property type="match status" value="2"/>
</dbReference>
<evidence type="ECO:0000256" key="3">
    <source>
        <dbReference type="ARBA" id="ARBA00006484"/>
    </source>
</evidence>
<evidence type="ECO:0000256" key="4">
    <source>
        <dbReference type="ARBA" id="ARBA00022450"/>
    </source>
</evidence>
<dbReference type="Pfam" id="PF00109">
    <property type="entry name" value="ketoacyl-synt"/>
    <property type="match status" value="1"/>
</dbReference>
<dbReference type="Gene3D" id="3.40.47.10">
    <property type="match status" value="1"/>
</dbReference>
<dbReference type="PROSITE" id="PS52004">
    <property type="entry name" value="KS3_2"/>
    <property type="match status" value="1"/>
</dbReference>
<evidence type="ECO:0000256" key="1">
    <source>
        <dbReference type="ARBA" id="ARBA00001957"/>
    </source>
</evidence>
<dbReference type="PROSITE" id="PS00455">
    <property type="entry name" value="AMP_BINDING"/>
    <property type="match status" value="1"/>
</dbReference>
<dbReference type="CDD" id="cd00833">
    <property type="entry name" value="PKS"/>
    <property type="match status" value="1"/>
</dbReference>
<evidence type="ECO:0000313" key="10">
    <source>
        <dbReference type="Proteomes" id="UP000054725"/>
    </source>
</evidence>
<dbReference type="InterPro" id="IPR020841">
    <property type="entry name" value="PKS_Beta-ketoAc_synthase_dom"/>
</dbReference>
<dbReference type="GO" id="GO:0006633">
    <property type="term" value="P:fatty acid biosynthetic process"/>
    <property type="evidence" value="ECO:0007669"/>
    <property type="project" value="UniProtKB-UniPathway"/>
</dbReference>
<organism evidence="9 10">
    <name type="scientific">Legionella nautarum</name>
    <dbReference type="NCBI Taxonomy" id="45070"/>
    <lineage>
        <taxon>Bacteria</taxon>
        <taxon>Pseudomonadati</taxon>
        <taxon>Pseudomonadota</taxon>
        <taxon>Gammaproteobacteria</taxon>
        <taxon>Legionellales</taxon>
        <taxon>Legionellaceae</taxon>
        <taxon>Legionella</taxon>
    </lineage>
</organism>
<dbReference type="CDD" id="cd08953">
    <property type="entry name" value="KR_2_SDR_x"/>
    <property type="match status" value="1"/>
</dbReference>
<dbReference type="SUPFAM" id="SSF47336">
    <property type="entry name" value="ACP-like"/>
    <property type="match status" value="2"/>
</dbReference>
<dbReference type="GO" id="GO:0031177">
    <property type="term" value="F:phosphopantetheine binding"/>
    <property type="evidence" value="ECO:0007669"/>
    <property type="project" value="InterPro"/>
</dbReference>
<feature type="domain" description="Carrier" evidence="7">
    <location>
        <begin position="2020"/>
        <end position="2095"/>
    </location>
</feature>
<feature type="domain" description="Ketosynthase family 3 (KS3)" evidence="8">
    <location>
        <begin position="612"/>
        <end position="1036"/>
    </location>
</feature>
<dbReference type="Proteomes" id="UP000054725">
    <property type="component" value="Unassembled WGS sequence"/>
</dbReference>
<dbReference type="InterPro" id="IPR029058">
    <property type="entry name" value="AB_hydrolase_fold"/>
</dbReference>
<dbReference type="RefSeq" id="WP_058503667.1">
    <property type="nucleotide sequence ID" value="NZ_CAAAIF010000026.1"/>
</dbReference>
<dbReference type="PANTHER" id="PTHR43775:SF51">
    <property type="entry name" value="INACTIVE PHENOLPHTHIOCEROL SYNTHESIS POLYKETIDE SYNTHASE TYPE I PKS1-RELATED"/>
    <property type="match status" value="1"/>
</dbReference>
<protein>
    <submittedName>
        <fullName evidence="9">Polyketide synthase module</fullName>
    </submittedName>
</protein>
<dbReference type="Pfam" id="PF00550">
    <property type="entry name" value="PP-binding"/>
    <property type="match status" value="2"/>
</dbReference>
<dbReference type="EMBL" id="LNYO01000009">
    <property type="protein sequence ID" value="KTD38337.1"/>
    <property type="molecule type" value="Genomic_DNA"/>
</dbReference>
<gene>
    <name evidence="9" type="ORF">Lnau_0592</name>
</gene>
<dbReference type="SUPFAM" id="SSF52151">
    <property type="entry name" value="FabD/lysophospholipase-like"/>
    <property type="match status" value="1"/>
</dbReference>
<comment type="caution">
    <text evidence="9">The sequence shown here is derived from an EMBL/GenBank/DDBJ whole genome shotgun (WGS) entry which is preliminary data.</text>
</comment>
<proteinExistence type="inferred from homology"/>
<dbReference type="Pfam" id="PF00501">
    <property type="entry name" value="AMP-binding"/>
    <property type="match status" value="1"/>
</dbReference>
<dbReference type="GO" id="GO:0004312">
    <property type="term" value="F:fatty acid synthase activity"/>
    <property type="evidence" value="ECO:0007669"/>
    <property type="project" value="TreeGrafter"/>
</dbReference>
<dbReference type="InterPro" id="IPR014030">
    <property type="entry name" value="Ketoacyl_synth_N"/>
</dbReference>
<dbReference type="InterPro" id="IPR014031">
    <property type="entry name" value="Ketoacyl_synth_C"/>
</dbReference>
<evidence type="ECO:0000259" key="7">
    <source>
        <dbReference type="PROSITE" id="PS50075"/>
    </source>
</evidence>
<dbReference type="Gene3D" id="3.30.70.3290">
    <property type="match status" value="1"/>
</dbReference>
<dbReference type="InterPro" id="IPR000873">
    <property type="entry name" value="AMP-dep_synth/lig_dom"/>
</dbReference>
<dbReference type="STRING" id="45070.Lnau_0592"/>
<evidence type="ECO:0000256" key="5">
    <source>
        <dbReference type="ARBA" id="ARBA00022553"/>
    </source>
</evidence>
<keyword evidence="10" id="KW-1185">Reference proteome</keyword>
<comment type="cofactor">
    <cofactor evidence="1">
        <name>pantetheine 4'-phosphate</name>
        <dbReference type="ChEBI" id="CHEBI:47942"/>
    </cofactor>
</comment>
<evidence type="ECO:0000259" key="8">
    <source>
        <dbReference type="PROSITE" id="PS52004"/>
    </source>
</evidence>
<dbReference type="SUPFAM" id="SSF55048">
    <property type="entry name" value="Probable ACP-binding domain of malonyl-CoA ACP transacylase"/>
    <property type="match status" value="1"/>
</dbReference>
<dbReference type="Pfam" id="PF21394">
    <property type="entry name" value="Beta-ketacyl_N"/>
    <property type="match status" value="1"/>
</dbReference>
<dbReference type="InterPro" id="IPR020806">
    <property type="entry name" value="PKS_PP-bd"/>
</dbReference>
<accession>A0A0W0X172</accession>
<dbReference type="PROSITE" id="PS00012">
    <property type="entry name" value="PHOSPHOPANTETHEINE"/>
    <property type="match status" value="1"/>
</dbReference>
<keyword evidence="6" id="KW-0808">Transferase</keyword>
<dbReference type="Pfam" id="PF08659">
    <property type="entry name" value="KR"/>
    <property type="match status" value="1"/>
</dbReference>
<dbReference type="SMART" id="SM00825">
    <property type="entry name" value="PKS_KS"/>
    <property type="match status" value="1"/>
</dbReference>
<name>A0A0W0X172_9GAMM</name>
<dbReference type="Gene3D" id="2.30.38.10">
    <property type="entry name" value="Luciferase, Domain 3"/>
    <property type="match status" value="1"/>
</dbReference>